<evidence type="ECO:0000256" key="5">
    <source>
        <dbReference type="SAM" id="MobiDB-lite"/>
    </source>
</evidence>
<comment type="similarity">
    <text evidence="1 4">Belongs to the universal ribosomal protein uS2 family.</text>
</comment>
<accession>A0A2K1R3S3</accession>
<dbReference type="GO" id="GO:0003735">
    <property type="term" value="F:structural constituent of ribosome"/>
    <property type="evidence" value="ECO:0007669"/>
    <property type="project" value="InterPro"/>
</dbReference>
<feature type="compositionally biased region" description="Polar residues" evidence="5">
    <location>
        <begin position="53"/>
        <end position="64"/>
    </location>
</feature>
<evidence type="ECO:0000256" key="2">
    <source>
        <dbReference type="ARBA" id="ARBA00022980"/>
    </source>
</evidence>
<gene>
    <name evidence="6" type="ORF">CAC42_534</name>
</gene>
<dbReference type="OrthoDB" id="2320368at2759"/>
<protein>
    <submittedName>
        <fullName evidence="6">37S ribosomal protein MRP4, mitochondrial</fullName>
    </submittedName>
</protein>
<evidence type="ECO:0000256" key="3">
    <source>
        <dbReference type="ARBA" id="ARBA00023274"/>
    </source>
</evidence>
<reference evidence="6 7" key="1">
    <citation type="submission" date="2017-06" db="EMBL/GenBank/DDBJ databases">
        <title>Draft genome sequence of a variant of Elsinoe murrayae.</title>
        <authorList>
            <person name="Cheng Q."/>
        </authorList>
    </citation>
    <scope>NUCLEOTIDE SEQUENCE [LARGE SCALE GENOMIC DNA]</scope>
    <source>
        <strain evidence="6 7">CQ-2017a</strain>
    </source>
</reference>
<dbReference type="InterPro" id="IPR018130">
    <property type="entry name" value="Ribosomal_uS2_CS"/>
</dbReference>
<name>A0A2K1R3S3_9PEZI</name>
<dbReference type="InterPro" id="IPR001865">
    <property type="entry name" value="Ribosomal_uS2"/>
</dbReference>
<dbReference type="EMBL" id="NKHZ01000001">
    <property type="protein sequence ID" value="PNS21936.1"/>
    <property type="molecule type" value="Genomic_DNA"/>
</dbReference>
<dbReference type="Proteomes" id="UP000243797">
    <property type="component" value="Unassembled WGS sequence"/>
</dbReference>
<keyword evidence="3 4" id="KW-0687">Ribonucleoprotein</keyword>
<dbReference type="PANTHER" id="PTHR12534">
    <property type="entry name" value="30S RIBOSOMAL PROTEIN S2 PROKARYOTIC AND ORGANELLAR"/>
    <property type="match status" value="1"/>
</dbReference>
<evidence type="ECO:0000256" key="4">
    <source>
        <dbReference type="RuleBase" id="RU003631"/>
    </source>
</evidence>
<feature type="region of interest" description="Disordered" evidence="5">
    <location>
        <begin position="30"/>
        <end position="65"/>
    </location>
</feature>
<dbReference type="PROSITE" id="PS00963">
    <property type="entry name" value="RIBOSOMAL_S2_2"/>
    <property type="match status" value="1"/>
</dbReference>
<dbReference type="InterPro" id="IPR023591">
    <property type="entry name" value="Ribosomal_uS2_flav_dom_sf"/>
</dbReference>
<dbReference type="PRINTS" id="PR00395">
    <property type="entry name" value="RIBOSOMALS2"/>
</dbReference>
<dbReference type="Gene3D" id="3.40.50.10490">
    <property type="entry name" value="Glucose-6-phosphate isomerase like protein, domain 1"/>
    <property type="match status" value="1"/>
</dbReference>
<dbReference type="SUPFAM" id="SSF52313">
    <property type="entry name" value="Ribosomal protein S2"/>
    <property type="match status" value="1"/>
</dbReference>
<evidence type="ECO:0000313" key="7">
    <source>
        <dbReference type="Proteomes" id="UP000243797"/>
    </source>
</evidence>
<feature type="compositionally biased region" description="Basic and acidic residues" evidence="5">
    <location>
        <begin position="599"/>
        <end position="618"/>
    </location>
</feature>
<dbReference type="GO" id="GO:0005763">
    <property type="term" value="C:mitochondrial small ribosomal subunit"/>
    <property type="evidence" value="ECO:0007669"/>
    <property type="project" value="TreeGrafter"/>
</dbReference>
<dbReference type="STRING" id="2082308.A0A2K1R3S3"/>
<dbReference type="PROSITE" id="PS00962">
    <property type="entry name" value="RIBOSOMAL_S2_1"/>
    <property type="match status" value="1"/>
</dbReference>
<sequence length="635" mass="69910">MITRQLALRHGRIALSRPLPSWQRANLATAVEQHTSSLPRADPTSLDLPTPQPSQLAQRLPSSKNSDRDVKYAIFARDYHESQEYRSKTRSLGARITPQYQPSALISNPPSPEDITLEALMAAQSHFGHATGLWHPANSRYIYGIRSGIHIISLDQTASHLRRAAKIVRSTTAQGGLVLFVGTRDGQMQSVVKAAELSGGCHLFDRWIPGSITNAHQILANCRLIVKDADDETVPDFEDQLGKHPALKPDLVVVLNPLENYVLLRECRQHNIPTIGVVDTDCNPTWVTYPIPANDDSRRCTNFIAGVLGRAGEQGKERRLEFVRLHNTVPYEQGHQLIDNEAAGGGDGAGREAALELLQKQEARDVQRSRLATAASTDALLGPADYLAEAQLDAASNIAELSDFYDNGLEILAADMINDVPVDREITEAELKEAETALAEAGLLSEEDDRFNLVTAAHESLDPAQGQQIENLAAEYLNEQISDDEASELIRLASEKRMQGLAVDMPSVQDSTMEAMLKLREAEDPALARLVAVKRRALGESLSEADMKILETVEKEEEQHRTFVGQEAAQAIKVIEARQAVADEVASNLVAGEAEEADGQGRRKMAERERSRNAHREDDQVDIGPIRKNRKGRPQ</sequence>
<proteinExistence type="inferred from homology"/>
<dbReference type="CDD" id="cd01425">
    <property type="entry name" value="RPS2"/>
    <property type="match status" value="1"/>
</dbReference>
<dbReference type="HAMAP" id="MF_00291_B">
    <property type="entry name" value="Ribosomal_uS2_B"/>
    <property type="match status" value="1"/>
</dbReference>
<dbReference type="InterPro" id="IPR005706">
    <property type="entry name" value="Ribosomal_uS2_bac/mit/plastid"/>
</dbReference>
<dbReference type="AlphaFoldDB" id="A0A2K1R3S3"/>
<keyword evidence="2 4" id="KW-0689">Ribosomal protein</keyword>
<keyword evidence="7" id="KW-1185">Reference proteome</keyword>
<evidence type="ECO:0000256" key="1">
    <source>
        <dbReference type="ARBA" id="ARBA00006242"/>
    </source>
</evidence>
<evidence type="ECO:0000313" key="6">
    <source>
        <dbReference type="EMBL" id="PNS21936.1"/>
    </source>
</evidence>
<dbReference type="InParanoid" id="A0A2K1R3S3"/>
<dbReference type="GO" id="GO:0006412">
    <property type="term" value="P:translation"/>
    <property type="evidence" value="ECO:0007669"/>
    <property type="project" value="InterPro"/>
</dbReference>
<dbReference type="PANTHER" id="PTHR12534:SF0">
    <property type="entry name" value="SMALL RIBOSOMAL SUBUNIT PROTEIN US2M"/>
    <property type="match status" value="1"/>
</dbReference>
<feature type="region of interest" description="Disordered" evidence="5">
    <location>
        <begin position="590"/>
        <end position="635"/>
    </location>
</feature>
<dbReference type="NCBIfam" id="TIGR01011">
    <property type="entry name" value="rpsB_bact"/>
    <property type="match status" value="1"/>
</dbReference>
<organism evidence="6 7">
    <name type="scientific">Sphaceloma murrayae</name>
    <dbReference type="NCBI Taxonomy" id="2082308"/>
    <lineage>
        <taxon>Eukaryota</taxon>
        <taxon>Fungi</taxon>
        <taxon>Dikarya</taxon>
        <taxon>Ascomycota</taxon>
        <taxon>Pezizomycotina</taxon>
        <taxon>Dothideomycetes</taxon>
        <taxon>Dothideomycetidae</taxon>
        <taxon>Myriangiales</taxon>
        <taxon>Elsinoaceae</taxon>
        <taxon>Sphaceloma</taxon>
    </lineage>
</organism>
<comment type="caution">
    <text evidence="6">The sequence shown here is derived from an EMBL/GenBank/DDBJ whole genome shotgun (WGS) entry which is preliminary data.</text>
</comment>
<dbReference type="Pfam" id="PF00318">
    <property type="entry name" value="Ribosomal_S2"/>
    <property type="match status" value="1"/>
</dbReference>